<keyword evidence="1 4" id="KW-0378">Hydrolase</keyword>
<dbReference type="GO" id="GO:0008477">
    <property type="term" value="F:purine nucleosidase activity"/>
    <property type="evidence" value="ECO:0007669"/>
    <property type="project" value="TreeGrafter"/>
</dbReference>
<protein>
    <submittedName>
        <fullName evidence="4">Nucleoside hydrolase</fullName>
    </submittedName>
</protein>
<evidence type="ECO:0000313" key="5">
    <source>
        <dbReference type="Proteomes" id="UP000515511"/>
    </source>
</evidence>
<reference evidence="5" key="1">
    <citation type="submission" date="2019-09" db="EMBL/GenBank/DDBJ databases">
        <title>Antimicrobial potential of Antarctic Bacteria.</title>
        <authorList>
            <person name="Benaud N."/>
            <person name="Edwards R.J."/>
            <person name="Ferrari B.C."/>
        </authorList>
    </citation>
    <scope>NUCLEOTIDE SEQUENCE [LARGE SCALE GENOMIC DNA]</scope>
    <source>
        <strain evidence="5">INR9</strain>
    </source>
</reference>
<feature type="domain" description="Inosine/uridine-preferring nucleoside hydrolase" evidence="3">
    <location>
        <begin position="5"/>
        <end position="309"/>
    </location>
</feature>
<proteinExistence type="predicted"/>
<dbReference type="InterPro" id="IPR023186">
    <property type="entry name" value="IUNH"/>
</dbReference>
<dbReference type="RefSeq" id="WP_185276330.1">
    <property type="nucleotide sequence ID" value="NZ_CP043641.1"/>
</dbReference>
<name>A0A7G6YEI9_9MICO</name>
<dbReference type="CDD" id="cd02651">
    <property type="entry name" value="nuc_hydro_IU_UC_XIUA"/>
    <property type="match status" value="1"/>
</dbReference>
<dbReference type="SUPFAM" id="SSF53590">
    <property type="entry name" value="Nucleoside hydrolase"/>
    <property type="match status" value="1"/>
</dbReference>
<dbReference type="Pfam" id="PF01156">
    <property type="entry name" value="IU_nuc_hydro"/>
    <property type="match status" value="1"/>
</dbReference>
<dbReference type="EMBL" id="CP043641">
    <property type="protein sequence ID" value="QNE36904.1"/>
    <property type="molecule type" value="Genomic_DNA"/>
</dbReference>
<keyword evidence="2" id="KW-0326">Glycosidase</keyword>
<dbReference type="InterPro" id="IPR036452">
    <property type="entry name" value="Ribo_hydro-like"/>
</dbReference>
<gene>
    <name evidence="4" type="ORF">F1C12_18480</name>
</gene>
<evidence type="ECO:0000313" key="4">
    <source>
        <dbReference type="EMBL" id="QNE36904.1"/>
    </source>
</evidence>
<evidence type="ECO:0000256" key="2">
    <source>
        <dbReference type="ARBA" id="ARBA00023295"/>
    </source>
</evidence>
<dbReference type="PANTHER" id="PTHR12304:SF4">
    <property type="entry name" value="URIDINE NUCLEOSIDASE"/>
    <property type="match status" value="1"/>
</dbReference>
<dbReference type="Gene3D" id="3.90.245.10">
    <property type="entry name" value="Ribonucleoside hydrolase-like"/>
    <property type="match status" value="1"/>
</dbReference>
<dbReference type="InterPro" id="IPR001910">
    <property type="entry name" value="Inosine/uridine_hydrolase_dom"/>
</dbReference>
<dbReference type="Proteomes" id="UP000515511">
    <property type="component" value="Chromosome"/>
</dbReference>
<dbReference type="PANTHER" id="PTHR12304">
    <property type="entry name" value="INOSINE-URIDINE PREFERRING NUCLEOSIDE HYDROLASE"/>
    <property type="match status" value="1"/>
</dbReference>
<dbReference type="AlphaFoldDB" id="A0A7G6YEI9"/>
<dbReference type="GO" id="GO:0005829">
    <property type="term" value="C:cytosol"/>
    <property type="evidence" value="ECO:0007669"/>
    <property type="project" value="TreeGrafter"/>
</dbReference>
<evidence type="ECO:0000259" key="3">
    <source>
        <dbReference type="Pfam" id="PF01156"/>
    </source>
</evidence>
<organism evidence="4 5">
    <name type="scientific">Leifsonia shinshuensis</name>
    <dbReference type="NCBI Taxonomy" id="150026"/>
    <lineage>
        <taxon>Bacteria</taxon>
        <taxon>Bacillati</taxon>
        <taxon>Actinomycetota</taxon>
        <taxon>Actinomycetes</taxon>
        <taxon>Micrococcales</taxon>
        <taxon>Microbacteriaceae</taxon>
        <taxon>Leifsonia</taxon>
    </lineage>
</organism>
<evidence type="ECO:0000256" key="1">
    <source>
        <dbReference type="ARBA" id="ARBA00022801"/>
    </source>
</evidence>
<dbReference type="KEGG" id="lse:F1C12_18480"/>
<sequence length="321" mass="33713">MKHSVILDVDTGIDDAMAIMFAVRHPDIDVKAITCLSGNVSVDKVVANTLAVLDLLGAPDIPVAAGARRPLIEPARDASWVHGETGLGDLRLPAGSRVPEQVHAVELLRRELLAADEPVTIVALAPLTNLALLLRVYPEVADRVGRIVFMGGSASVGNASAVAEFNIWHDPEAAAIVLSSGIPLTMYGLDVFNVVEVAAERVAELAASERAVDAALGSLLGFQLVDPADGTVFSHPLIGDAGAVCALVAPELFRFERVPVQVDISQGIGRGQTIVDRRSYGGEDAVYAPGQEPWPLVDVALGVDTGAVLELFFDVVTGVRV</sequence>
<dbReference type="GO" id="GO:0006152">
    <property type="term" value="P:purine nucleoside catabolic process"/>
    <property type="evidence" value="ECO:0007669"/>
    <property type="project" value="TreeGrafter"/>
</dbReference>
<accession>A0A7G6YEI9</accession>